<proteinExistence type="predicted"/>
<comment type="caution">
    <text evidence="1">The sequence shown here is derived from an EMBL/GenBank/DDBJ whole genome shotgun (WGS) entry which is preliminary data.</text>
</comment>
<dbReference type="AlphaFoldDB" id="A0A0V0RQ56"/>
<organism evidence="1 2">
    <name type="scientific">Trichinella nelsoni</name>
    <dbReference type="NCBI Taxonomy" id="6336"/>
    <lineage>
        <taxon>Eukaryota</taxon>
        <taxon>Metazoa</taxon>
        <taxon>Ecdysozoa</taxon>
        <taxon>Nematoda</taxon>
        <taxon>Enoplea</taxon>
        <taxon>Dorylaimia</taxon>
        <taxon>Trichinellida</taxon>
        <taxon>Trichinellidae</taxon>
        <taxon>Trichinella</taxon>
    </lineage>
</organism>
<accession>A0A0V0RQ56</accession>
<sequence length="63" mass="7217">MKHNSECTDNGPRTLICPEKICEKHTSCLEIKEFPIITVMHLYSKNYDCLSAMKTKISKSVDL</sequence>
<evidence type="ECO:0000313" key="1">
    <source>
        <dbReference type="EMBL" id="KRX16603.1"/>
    </source>
</evidence>
<evidence type="ECO:0000313" key="2">
    <source>
        <dbReference type="Proteomes" id="UP000054630"/>
    </source>
</evidence>
<dbReference type="EMBL" id="JYDL01000103">
    <property type="protein sequence ID" value="KRX16603.1"/>
    <property type="molecule type" value="Genomic_DNA"/>
</dbReference>
<protein>
    <submittedName>
        <fullName evidence="1">Uncharacterized protein</fullName>
    </submittedName>
</protein>
<gene>
    <name evidence="1" type="ORF">T07_9693</name>
</gene>
<name>A0A0V0RQ56_9BILA</name>
<reference evidence="1 2" key="1">
    <citation type="submission" date="2015-01" db="EMBL/GenBank/DDBJ databases">
        <title>Evolution of Trichinella species and genotypes.</title>
        <authorList>
            <person name="Korhonen P.K."/>
            <person name="Edoardo P."/>
            <person name="Giuseppe L.R."/>
            <person name="Gasser R.B."/>
        </authorList>
    </citation>
    <scope>NUCLEOTIDE SEQUENCE [LARGE SCALE GENOMIC DNA]</scope>
    <source>
        <strain evidence="1">ISS37</strain>
    </source>
</reference>
<keyword evidence="2" id="KW-1185">Reference proteome</keyword>
<dbReference type="Proteomes" id="UP000054630">
    <property type="component" value="Unassembled WGS sequence"/>
</dbReference>
<dbReference type="OrthoDB" id="10535571at2759"/>